<keyword evidence="6" id="KW-1133">Transmembrane helix</keyword>
<accession>A0AAW9Q7H8</accession>
<dbReference type="PANTHER" id="PTHR34939">
    <property type="entry name" value="PHOTOSYSTEM I REACTION CENTER SUBUNIT III, CHLOROPLASTIC"/>
    <property type="match status" value="1"/>
</dbReference>
<dbReference type="RefSeq" id="WP_330485611.1">
    <property type="nucleotide sequence ID" value="NZ_JAZBJZ010000116.1"/>
</dbReference>
<protein>
    <recommendedName>
        <fullName evidence="2 6">Photosystem I reaction center subunit III</fullName>
    </recommendedName>
    <alternativeName>
        <fullName evidence="5 6">PSI-F</fullName>
    </alternativeName>
</protein>
<sequence>MRRLFALILVFSMWFGFSLATAPAALADFSALTPCSKSAAFQQRLSTEVDGYTTRLAKFTPGSAPAKYLAGKIDATKARFAKYADSSLLCGDDGLPHLISDGRWSHAGEFLIPSVLFLFITGWIGWVGRDYLRAVRKSDDATGKEIVLDVPLAVKFMLTGFIWPLAALKEFASGELLAPEKEVTVSPR</sequence>
<feature type="transmembrane region" description="Helical" evidence="6">
    <location>
        <begin position="110"/>
        <end position="128"/>
    </location>
</feature>
<feature type="chain" id="PRO_5043611828" description="Photosystem I reaction center subunit III" evidence="7">
    <location>
        <begin position="28"/>
        <end position="188"/>
    </location>
</feature>
<keyword evidence="4 6" id="KW-0603">Photosystem I</keyword>
<dbReference type="AlphaFoldDB" id="A0AAW9Q7H8"/>
<evidence type="ECO:0000256" key="6">
    <source>
        <dbReference type="RuleBase" id="RU368107"/>
    </source>
</evidence>
<evidence type="ECO:0000256" key="2">
    <source>
        <dbReference type="ARBA" id="ARBA00016492"/>
    </source>
</evidence>
<keyword evidence="6 7" id="KW-0732">Signal</keyword>
<dbReference type="GO" id="GO:0009538">
    <property type="term" value="C:photosystem I reaction center"/>
    <property type="evidence" value="ECO:0007669"/>
    <property type="project" value="UniProtKB-UniRule"/>
</dbReference>
<reference evidence="8" key="1">
    <citation type="submission" date="2024-01" db="EMBL/GenBank/DDBJ databases">
        <title>Bank of Algae and Cyanobacteria of the Azores (BACA) strain genomes.</title>
        <authorList>
            <person name="Luz R."/>
            <person name="Cordeiro R."/>
            <person name="Fonseca A."/>
            <person name="Goncalves V."/>
        </authorList>
    </citation>
    <scope>NUCLEOTIDE SEQUENCE</scope>
    <source>
        <strain evidence="8">BACA0141</strain>
    </source>
</reference>
<dbReference type="PANTHER" id="PTHR34939:SF1">
    <property type="entry name" value="PHOTOSYSTEM I REACTION CENTER SUBUNIT III, CHLOROPLASTIC"/>
    <property type="match status" value="1"/>
</dbReference>
<dbReference type="EMBL" id="JAZBJZ010000116">
    <property type="protein sequence ID" value="MEE3719175.1"/>
    <property type="molecule type" value="Genomic_DNA"/>
</dbReference>
<comment type="function">
    <text evidence="6">Participates in efficiency of electron transfer from plastocyanin to P700 (or cytochrome c553 in algae and cyanobacteria). This plastocyanin-docking protein contributes to the specific association of plastocyanin to PSI.</text>
</comment>
<gene>
    <name evidence="8" type="ORF">V2H45_20730</name>
</gene>
<keyword evidence="3 6" id="KW-0602">Photosynthesis</keyword>
<proteinExistence type="inferred from homology"/>
<dbReference type="GO" id="GO:0015979">
    <property type="term" value="P:photosynthesis"/>
    <property type="evidence" value="ECO:0007669"/>
    <property type="project" value="UniProtKB-UniRule"/>
</dbReference>
<organism evidence="8 9">
    <name type="scientific">Tumidithrix elongata BACA0141</name>
    <dbReference type="NCBI Taxonomy" id="2716417"/>
    <lineage>
        <taxon>Bacteria</taxon>
        <taxon>Bacillati</taxon>
        <taxon>Cyanobacteriota</taxon>
        <taxon>Cyanophyceae</taxon>
        <taxon>Pseudanabaenales</taxon>
        <taxon>Pseudanabaenaceae</taxon>
        <taxon>Tumidithrix</taxon>
        <taxon>Tumidithrix elongata</taxon>
    </lineage>
</organism>
<name>A0AAW9Q7H8_9CYAN</name>
<comment type="subcellular location">
    <subcellularLocation>
        <location evidence="6">Cellular thylakoid membrane</location>
    </subcellularLocation>
</comment>
<evidence type="ECO:0000256" key="5">
    <source>
        <dbReference type="ARBA" id="ARBA00033433"/>
    </source>
</evidence>
<evidence type="ECO:0000313" key="9">
    <source>
        <dbReference type="Proteomes" id="UP001333818"/>
    </source>
</evidence>
<dbReference type="InterPro" id="IPR003666">
    <property type="entry name" value="PSI_PsaF"/>
</dbReference>
<dbReference type="SUPFAM" id="SSF81536">
    <property type="entry name" value="Subunit III of photosystem I reaction centre, PsaF"/>
    <property type="match status" value="1"/>
</dbReference>
<keyword evidence="6" id="KW-0793">Thylakoid</keyword>
<keyword evidence="6" id="KW-0472">Membrane</keyword>
<evidence type="ECO:0000256" key="1">
    <source>
        <dbReference type="ARBA" id="ARBA00008386"/>
    </source>
</evidence>
<dbReference type="GO" id="GO:0031676">
    <property type="term" value="C:plasma membrane-derived thylakoid membrane"/>
    <property type="evidence" value="ECO:0007669"/>
    <property type="project" value="UniProtKB-SubCell"/>
</dbReference>
<evidence type="ECO:0000256" key="4">
    <source>
        <dbReference type="ARBA" id="ARBA00022836"/>
    </source>
</evidence>
<dbReference type="InterPro" id="IPR036577">
    <property type="entry name" value="PSI_PsaF_sf"/>
</dbReference>
<evidence type="ECO:0000313" key="8">
    <source>
        <dbReference type="EMBL" id="MEE3719175.1"/>
    </source>
</evidence>
<evidence type="ECO:0000256" key="7">
    <source>
        <dbReference type="SAM" id="SignalP"/>
    </source>
</evidence>
<dbReference type="FunFam" id="1.10.8.110:FF:000001">
    <property type="entry name" value="Photosystem I reaction center subunit III"/>
    <property type="match status" value="1"/>
</dbReference>
<dbReference type="Proteomes" id="UP001333818">
    <property type="component" value="Unassembled WGS sequence"/>
</dbReference>
<comment type="similarity">
    <text evidence="1 6">Belongs to the PsaF family.</text>
</comment>
<feature type="signal peptide" evidence="7">
    <location>
        <begin position="1"/>
        <end position="27"/>
    </location>
</feature>
<evidence type="ECO:0000256" key="3">
    <source>
        <dbReference type="ARBA" id="ARBA00022531"/>
    </source>
</evidence>
<keyword evidence="6" id="KW-0812">Transmembrane</keyword>
<keyword evidence="9" id="KW-1185">Reference proteome</keyword>
<comment type="caution">
    <text evidence="8">The sequence shown here is derived from an EMBL/GenBank/DDBJ whole genome shotgun (WGS) entry which is preliminary data.</text>
</comment>
<dbReference type="Gene3D" id="1.10.8.110">
    <property type="entry name" value="Photosystem I PsaF, reaction centre subunit III"/>
    <property type="match status" value="1"/>
</dbReference>
<dbReference type="Pfam" id="PF02507">
    <property type="entry name" value="PSI_PsaF"/>
    <property type="match status" value="1"/>
</dbReference>